<organism evidence="3 4">
    <name type="scientific">Catenulispora yoronensis</name>
    <dbReference type="NCBI Taxonomy" id="450799"/>
    <lineage>
        <taxon>Bacteria</taxon>
        <taxon>Bacillati</taxon>
        <taxon>Actinomycetota</taxon>
        <taxon>Actinomycetes</taxon>
        <taxon>Catenulisporales</taxon>
        <taxon>Catenulisporaceae</taxon>
        <taxon>Catenulispora</taxon>
    </lineage>
</organism>
<feature type="chain" id="PRO_5045274018" description="DUF11 domain-containing protein" evidence="1">
    <location>
        <begin position="29"/>
        <end position="173"/>
    </location>
</feature>
<keyword evidence="4" id="KW-1185">Reference proteome</keyword>
<keyword evidence="1" id="KW-0732">Signal</keyword>
<evidence type="ECO:0000259" key="2">
    <source>
        <dbReference type="Pfam" id="PF01345"/>
    </source>
</evidence>
<sequence>MTLRTLIRTAALALSAGTVVAGAAPAYAGSPCNGLIRLTITHNGPILVDDNGLEYDMIVTNHGPNTATNVVVRTTGWECQGHTWSAASCKRIPDRYDPTKPMSFDMTLDPIPPGGHAEFPIVTTIPDENGGTIRTTSEVVSSDQFDTGSVPGSCNDGWHPQPDCMSDVVTLNS</sequence>
<dbReference type="EMBL" id="BAAAQN010000002">
    <property type="protein sequence ID" value="GAA2012621.1"/>
    <property type="molecule type" value="Genomic_DNA"/>
</dbReference>
<proteinExistence type="predicted"/>
<evidence type="ECO:0000256" key="1">
    <source>
        <dbReference type="SAM" id="SignalP"/>
    </source>
</evidence>
<gene>
    <name evidence="3" type="ORF">GCM10009839_03850</name>
</gene>
<evidence type="ECO:0000313" key="4">
    <source>
        <dbReference type="Proteomes" id="UP001500751"/>
    </source>
</evidence>
<dbReference type="Proteomes" id="UP001500751">
    <property type="component" value="Unassembled WGS sequence"/>
</dbReference>
<feature type="domain" description="DUF11" evidence="2">
    <location>
        <begin position="50"/>
        <end position="147"/>
    </location>
</feature>
<dbReference type="Pfam" id="PF01345">
    <property type="entry name" value="DUF11"/>
    <property type="match status" value="1"/>
</dbReference>
<accession>A0ABP5F3F4</accession>
<reference evidence="4" key="1">
    <citation type="journal article" date="2019" name="Int. J. Syst. Evol. Microbiol.">
        <title>The Global Catalogue of Microorganisms (GCM) 10K type strain sequencing project: providing services to taxonomists for standard genome sequencing and annotation.</title>
        <authorList>
            <consortium name="The Broad Institute Genomics Platform"/>
            <consortium name="The Broad Institute Genome Sequencing Center for Infectious Disease"/>
            <person name="Wu L."/>
            <person name="Ma J."/>
        </authorList>
    </citation>
    <scope>NUCLEOTIDE SEQUENCE [LARGE SCALE GENOMIC DNA]</scope>
    <source>
        <strain evidence="4">JCM 16014</strain>
    </source>
</reference>
<name>A0ABP5F3F4_9ACTN</name>
<feature type="signal peptide" evidence="1">
    <location>
        <begin position="1"/>
        <end position="28"/>
    </location>
</feature>
<protein>
    <recommendedName>
        <fullName evidence="2">DUF11 domain-containing protein</fullName>
    </recommendedName>
</protein>
<evidence type="ECO:0000313" key="3">
    <source>
        <dbReference type="EMBL" id="GAA2012621.1"/>
    </source>
</evidence>
<comment type="caution">
    <text evidence="3">The sequence shown here is derived from an EMBL/GenBank/DDBJ whole genome shotgun (WGS) entry which is preliminary data.</text>
</comment>
<dbReference type="InterPro" id="IPR001434">
    <property type="entry name" value="OmcB-like_DUF11"/>
</dbReference>
<dbReference type="RefSeq" id="WP_344663701.1">
    <property type="nucleotide sequence ID" value="NZ_BAAAQN010000002.1"/>
</dbReference>